<proteinExistence type="predicted"/>
<evidence type="ECO:0000313" key="6">
    <source>
        <dbReference type="EMBL" id="GGI51113.1"/>
    </source>
</evidence>
<evidence type="ECO:0000256" key="2">
    <source>
        <dbReference type="ARBA" id="ARBA00022827"/>
    </source>
</evidence>
<keyword evidence="1" id="KW-0285">Flavoprotein</keyword>
<evidence type="ECO:0000259" key="5">
    <source>
        <dbReference type="Pfam" id="PF01494"/>
    </source>
</evidence>
<dbReference type="SUPFAM" id="SSF51905">
    <property type="entry name" value="FAD/NAD(P)-binding domain"/>
    <property type="match status" value="1"/>
</dbReference>
<comment type="caution">
    <text evidence="6">The sequence shown here is derived from an EMBL/GenBank/DDBJ whole genome shotgun (WGS) entry which is preliminary data.</text>
</comment>
<feature type="domain" description="FAD-binding" evidence="5">
    <location>
        <begin position="49"/>
        <end position="372"/>
    </location>
</feature>
<reference evidence="6" key="2">
    <citation type="submission" date="2020-09" db="EMBL/GenBank/DDBJ databases">
        <authorList>
            <person name="Sun Q."/>
            <person name="Sedlacek I."/>
        </authorList>
    </citation>
    <scope>NUCLEOTIDE SEQUENCE</scope>
    <source>
        <strain evidence="6">CCM 8711</strain>
    </source>
</reference>
<evidence type="ECO:0000256" key="1">
    <source>
        <dbReference type="ARBA" id="ARBA00022630"/>
    </source>
</evidence>
<protein>
    <submittedName>
        <fullName evidence="6">Tetracycline resistance protein</fullName>
    </submittedName>
</protein>
<accession>A0A917J8T1</accession>
<dbReference type="Pfam" id="PF01494">
    <property type="entry name" value="FAD_binding_3"/>
    <property type="match status" value="1"/>
</dbReference>
<name>A0A917J8T1_9SPHI</name>
<keyword evidence="2" id="KW-0274">FAD</keyword>
<dbReference type="InterPro" id="IPR002938">
    <property type="entry name" value="FAD-bd"/>
</dbReference>
<dbReference type="RefSeq" id="WP_229747116.1">
    <property type="nucleotide sequence ID" value="NZ_BMDO01000006.1"/>
</dbReference>
<evidence type="ECO:0000313" key="7">
    <source>
        <dbReference type="Proteomes" id="UP000662074"/>
    </source>
</evidence>
<reference evidence="6" key="1">
    <citation type="journal article" date="2014" name="Int. J. Syst. Evol. Microbiol.">
        <title>Complete genome sequence of Corynebacterium casei LMG S-19264T (=DSM 44701T), isolated from a smear-ripened cheese.</title>
        <authorList>
            <consortium name="US DOE Joint Genome Institute (JGI-PGF)"/>
            <person name="Walter F."/>
            <person name="Albersmeier A."/>
            <person name="Kalinowski J."/>
            <person name="Ruckert C."/>
        </authorList>
    </citation>
    <scope>NUCLEOTIDE SEQUENCE</scope>
    <source>
        <strain evidence="6">CCM 8711</strain>
    </source>
</reference>
<dbReference type="GO" id="GO:0071949">
    <property type="term" value="F:FAD binding"/>
    <property type="evidence" value="ECO:0007669"/>
    <property type="project" value="InterPro"/>
</dbReference>
<organism evidence="6 7">
    <name type="scientific">Mucilaginibacter galii</name>
    <dbReference type="NCBI Taxonomy" id="2005073"/>
    <lineage>
        <taxon>Bacteria</taxon>
        <taxon>Pseudomonadati</taxon>
        <taxon>Bacteroidota</taxon>
        <taxon>Sphingobacteriia</taxon>
        <taxon>Sphingobacteriales</taxon>
        <taxon>Sphingobacteriaceae</taxon>
        <taxon>Mucilaginibacter</taxon>
    </lineage>
</organism>
<dbReference type="PRINTS" id="PR00420">
    <property type="entry name" value="RNGMNOXGNASE"/>
</dbReference>
<dbReference type="Gene3D" id="3.50.50.60">
    <property type="entry name" value="FAD/NAD(P)-binding domain"/>
    <property type="match status" value="1"/>
</dbReference>
<dbReference type="PANTHER" id="PTHR46972:SF1">
    <property type="entry name" value="FAD DEPENDENT OXIDOREDUCTASE DOMAIN-CONTAINING PROTEIN"/>
    <property type="match status" value="1"/>
</dbReference>
<keyword evidence="4" id="KW-0503">Monooxygenase</keyword>
<gene>
    <name evidence="6" type="primary">tetX</name>
    <name evidence="6" type="ORF">GCM10011425_23250</name>
</gene>
<dbReference type="PANTHER" id="PTHR46972">
    <property type="entry name" value="MONOOXYGENASE ASQM-RELATED"/>
    <property type="match status" value="1"/>
</dbReference>
<dbReference type="InterPro" id="IPR036188">
    <property type="entry name" value="FAD/NAD-bd_sf"/>
</dbReference>
<dbReference type="AlphaFoldDB" id="A0A917J8T1"/>
<evidence type="ECO:0000256" key="4">
    <source>
        <dbReference type="ARBA" id="ARBA00023033"/>
    </source>
</evidence>
<dbReference type="GO" id="GO:0004497">
    <property type="term" value="F:monooxygenase activity"/>
    <property type="evidence" value="ECO:0007669"/>
    <property type="project" value="UniProtKB-KW"/>
</dbReference>
<keyword evidence="7" id="KW-1185">Reference proteome</keyword>
<keyword evidence="3" id="KW-0560">Oxidoreductase</keyword>
<dbReference type="EMBL" id="BMDO01000006">
    <property type="protein sequence ID" value="GGI51113.1"/>
    <property type="molecule type" value="Genomic_DNA"/>
</dbReference>
<sequence length="428" mass="48266">MPDPSSVIEIFIYDYFMSGSSYFDYKYMQNLLVINKQVNLENMLLQDKQVAIIGGGPGGLTLARLLQQTGVNVKVYERDADQYFRQQGATLDLHYESGLKALRACGLMDEFEKHYRPGAERVTIVDNNAVVYYTEQNKAPVINLNDEHARPEIDRGPLRDLLIASLQAGTMVWNAKFVELTAMGEGWNMIFEDGTTAYADLVIAADGANTKIRKYITHIPRIYSGSTIVEGNIYNAAMNAPGLWKLTNGGKVFAHWNGKTIVLSAKGEGSLSFYTITKESESWVIAPGINFNTKEEVFTWFKQCYADWSNHWHEIFSTDESYFVHRPQYYYPSNQTWTSLVNLTMLGDAAHQTPPSGDGVNQAMLDAVDLHEAFFLKNSSSVQEAIAVFEKKMLNRTSLATNEAMQLVDAMLSEDNLQFMVDFFNDLK</sequence>
<dbReference type="Proteomes" id="UP000662074">
    <property type="component" value="Unassembled WGS sequence"/>
</dbReference>
<evidence type="ECO:0000256" key="3">
    <source>
        <dbReference type="ARBA" id="ARBA00023002"/>
    </source>
</evidence>